<evidence type="ECO:0000313" key="2">
    <source>
        <dbReference type="EMBL" id="MFC4312479.1"/>
    </source>
</evidence>
<comment type="caution">
    <text evidence="2">The sequence shown here is derived from an EMBL/GenBank/DDBJ whole genome shotgun (WGS) entry which is preliminary data.</text>
</comment>
<dbReference type="Proteomes" id="UP001595904">
    <property type="component" value="Unassembled WGS sequence"/>
</dbReference>
<accession>A0ABV8T1C1</accession>
<evidence type="ECO:0000256" key="1">
    <source>
        <dbReference type="SAM" id="SignalP"/>
    </source>
</evidence>
<keyword evidence="1" id="KW-0732">Signal</keyword>
<evidence type="ECO:0000313" key="3">
    <source>
        <dbReference type="Proteomes" id="UP001595904"/>
    </source>
</evidence>
<keyword evidence="3" id="KW-1185">Reference proteome</keyword>
<sequence>MAGTSPVVTLALLLSASAAGAAAPEFVQNGRAGFVVTGIRYALGDDAAKSGACPRGMSMNVAEIYALKPEGKRRKGESDDDYGKRVEAGGRAISAAPNGQNVCANPEAAPPEPYYRSLESADVVADGIDLDGVDSNATQPAAGGMCPHQDFVSRDGQRGVDNQFFRVVGCNRSFQSTGQSNGFGVAMLTGSWGILITLDGVDDIRNDDSVEVTVVSNADPIQLSPTREPLAYATYAMHQDPHYRTRTHGRIKEGVLTTDPVDLRFYTEVNSLFNDRPLKRARLQVTLSETGVIEGYLAGYTPVESVYDMQFGFRNAKNAAGEPGPQQLRLHTANGAARVLGYTCQGAYQSLYQHADADPDPQSGRCTSISTQYQIKAIPAFVVDVATKSVNDKLIQANGNAK</sequence>
<gene>
    <name evidence="2" type="ORF">ACFPN2_25575</name>
</gene>
<name>A0ABV8T1C1_9GAMM</name>
<dbReference type="RefSeq" id="WP_380601901.1">
    <property type="nucleotide sequence ID" value="NZ_JBHSDU010000014.1"/>
</dbReference>
<dbReference type="EMBL" id="JBHSDU010000014">
    <property type="protein sequence ID" value="MFC4312479.1"/>
    <property type="molecule type" value="Genomic_DNA"/>
</dbReference>
<protein>
    <submittedName>
        <fullName evidence="2">Uncharacterized protein</fullName>
    </submittedName>
</protein>
<proteinExistence type="predicted"/>
<organism evidence="2 3">
    <name type="scientific">Steroidobacter flavus</name>
    <dbReference type="NCBI Taxonomy" id="1842136"/>
    <lineage>
        <taxon>Bacteria</taxon>
        <taxon>Pseudomonadati</taxon>
        <taxon>Pseudomonadota</taxon>
        <taxon>Gammaproteobacteria</taxon>
        <taxon>Steroidobacterales</taxon>
        <taxon>Steroidobacteraceae</taxon>
        <taxon>Steroidobacter</taxon>
    </lineage>
</organism>
<feature type="signal peptide" evidence="1">
    <location>
        <begin position="1"/>
        <end position="21"/>
    </location>
</feature>
<reference evidence="3" key="1">
    <citation type="journal article" date="2019" name="Int. J. Syst. Evol. Microbiol.">
        <title>The Global Catalogue of Microorganisms (GCM) 10K type strain sequencing project: providing services to taxonomists for standard genome sequencing and annotation.</title>
        <authorList>
            <consortium name="The Broad Institute Genomics Platform"/>
            <consortium name="The Broad Institute Genome Sequencing Center for Infectious Disease"/>
            <person name="Wu L."/>
            <person name="Ma J."/>
        </authorList>
    </citation>
    <scope>NUCLEOTIDE SEQUENCE [LARGE SCALE GENOMIC DNA]</scope>
    <source>
        <strain evidence="3">CGMCC 1.10759</strain>
    </source>
</reference>
<feature type="chain" id="PRO_5046241717" evidence="1">
    <location>
        <begin position="22"/>
        <end position="402"/>
    </location>
</feature>